<reference evidence="3 4" key="1">
    <citation type="submission" date="2019-03" db="EMBL/GenBank/DDBJ databases">
        <title>Complete genome sequence of Paenisporosarcina antarctica CGMCC 1.6503T.</title>
        <authorList>
            <person name="Rong J.-C."/>
            <person name="Chi N.-Y."/>
            <person name="Zhang Q.-F."/>
        </authorList>
    </citation>
    <scope>NUCLEOTIDE SEQUENCE [LARGE SCALE GENOMIC DNA]</scope>
    <source>
        <strain evidence="3 4">CGMCC 1.6503</strain>
    </source>
</reference>
<proteinExistence type="inferred from homology"/>
<evidence type="ECO:0000256" key="1">
    <source>
        <dbReference type="ARBA" id="ARBA00006056"/>
    </source>
</evidence>
<dbReference type="EMBL" id="CP038015">
    <property type="protein sequence ID" value="QBP42712.1"/>
    <property type="molecule type" value="Genomic_DNA"/>
</dbReference>
<dbReference type="InterPro" id="IPR003767">
    <property type="entry name" value="Malate/L-lactate_DH-like"/>
</dbReference>
<organism evidence="3 4">
    <name type="scientific">Paenisporosarcina antarctica</name>
    <dbReference type="NCBI Taxonomy" id="417367"/>
    <lineage>
        <taxon>Bacteria</taxon>
        <taxon>Bacillati</taxon>
        <taxon>Bacillota</taxon>
        <taxon>Bacilli</taxon>
        <taxon>Bacillales</taxon>
        <taxon>Caryophanaceae</taxon>
        <taxon>Paenisporosarcina</taxon>
    </lineage>
</organism>
<protein>
    <submittedName>
        <fullName evidence="3">Ldh family oxidoreductase</fullName>
    </submittedName>
</protein>
<dbReference type="GO" id="GO:0016491">
    <property type="term" value="F:oxidoreductase activity"/>
    <property type="evidence" value="ECO:0007669"/>
    <property type="project" value="UniProtKB-KW"/>
</dbReference>
<dbReference type="InterPro" id="IPR036111">
    <property type="entry name" value="Mal/L-sulfo/L-lacto_DH-like_sf"/>
</dbReference>
<dbReference type="SUPFAM" id="SSF89733">
    <property type="entry name" value="L-sulfolactate dehydrogenase-like"/>
    <property type="match status" value="1"/>
</dbReference>
<evidence type="ECO:0000313" key="4">
    <source>
        <dbReference type="Proteomes" id="UP000294292"/>
    </source>
</evidence>
<dbReference type="RefSeq" id="WP_134211349.1">
    <property type="nucleotide sequence ID" value="NZ_CP038015.1"/>
</dbReference>
<evidence type="ECO:0000256" key="2">
    <source>
        <dbReference type="ARBA" id="ARBA00023002"/>
    </source>
</evidence>
<dbReference type="PANTHER" id="PTHR11091:SF0">
    <property type="entry name" value="MALATE DEHYDROGENASE"/>
    <property type="match status" value="1"/>
</dbReference>
<dbReference type="Gene3D" id="1.10.1530.10">
    <property type="match status" value="1"/>
</dbReference>
<dbReference type="Proteomes" id="UP000294292">
    <property type="component" value="Chromosome"/>
</dbReference>
<sequence length="343" mass="37497">MNKKISEIFELTQKILEASGVNPKSAREVTESIVDAEKRGIESHGLIRLKPYVDRIQGNLINAEPNIKIVKDNSSIMVIDGDNGLGQVVAIQTLEYCFEKLQTNSTVMATVRNSNHFGTAGYFSRIAAENGFLAIVASNASPTMAPWGGVNPLLGTNPIAMSFPANNFGDFTLDMATSGTAKGKIRTYERNGTDMPPGLAIDKDGYETQDPKTALNGSLLPIGQHKGYGLSMFIDVLCAGLSGASLSSETESMFKSGNVANTGQFFLLIKIEDVVDSESFKDRMESWFQLLKNSEERPGFEEILIPGELENRKKKENSQMVNVSETTYGELQEMAMKLNIQTD</sequence>
<dbReference type="OrthoDB" id="9769447at2"/>
<dbReference type="Gene3D" id="3.30.1370.60">
    <property type="entry name" value="Hypothetical oxidoreductase yiak, domain 2"/>
    <property type="match status" value="1"/>
</dbReference>
<dbReference type="InterPro" id="IPR043144">
    <property type="entry name" value="Mal/L-sulf/L-lact_DH-like_ah"/>
</dbReference>
<evidence type="ECO:0000313" key="3">
    <source>
        <dbReference type="EMBL" id="QBP42712.1"/>
    </source>
</evidence>
<gene>
    <name evidence="3" type="ORF">E2636_16880</name>
</gene>
<dbReference type="PANTHER" id="PTHR11091">
    <property type="entry name" value="OXIDOREDUCTASE-RELATED"/>
    <property type="match status" value="1"/>
</dbReference>
<dbReference type="InterPro" id="IPR043143">
    <property type="entry name" value="Mal/L-sulf/L-lact_DH-like_NADP"/>
</dbReference>
<dbReference type="AlphaFoldDB" id="A0A4P7A1I5"/>
<dbReference type="Pfam" id="PF02615">
    <property type="entry name" value="Ldh_2"/>
    <property type="match status" value="1"/>
</dbReference>
<dbReference type="KEGG" id="panc:E2636_16880"/>
<keyword evidence="2" id="KW-0560">Oxidoreductase</keyword>
<keyword evidence="4" id="KW-1185">Reference proteome</keyword>
<name>A0A4P7A1I5_9BACL</name>
<accession>A0A4P7A1I5</accession>
<comment type="similarity">
    <text evidence="1">Belongs to the LDH2/MDH2 oxidoreductase family.</text>
</comment>